<protein>
    <submittedName>
        <fullName evidence="1">MfnQ</fullName>
    </submittedName>
</protein>
<proteinExistence type="predicted"/>
<name>A0A0D4WTQ0_9ACTN</name>
<evidence type="ECO:0000313" key="1">
    <source>
        <dbReference type="EMBL" id="AJV88389.1"/>
    </source>
</evidence>
<reference evidence="1" key="1">
    <citation type="journal article" date="2015" name="Org. Lett.">
        <title>Biosynthesis of the Anti-infective Marformycins Featuring Pre-NRPS Assembly Line N-Formylation and O-Methylation and Post-Assembly Line C-Hydroxylation Chemistries.</title>
        <authorList>
            <person name="Liu J."/>
            <person name="Wang B."/>
            <person name="Li H."/>
            <person name="Xie Y."/>
            <person name="Li Q."/>
            <person name="Qin X."/>
            <person name="Zhang X."/>
            <person name="Ju J."/>
        </authorList>
    </citation>
    <scope>NUCLEOTIDE SEQUENCE</scope>
    <source>
        <strain evidence="1">SCSIO 10141</strain>
    </source>
</reference>
<dbReference type="AlphaFoldDB" id="A0A0D4WTQ0"/>
<organism evidence="1">
    <name type="scientific">Streptomyces drozdowiczii</name>
    <dbReference type="NCBI Taxonomy" id="202862"/>
    <lineage>
        <taxon>Bacteria</taxon>
        <taxon>Bacillati</taxon>
        <taxon>Actinomycetota</taxon>
        <taxon>Actinomycetes</taxon>
        <taxon>Kitasatosporales</taxon>
        <taxon>Streptomycetaceae</taxon>
        <taxon>Streptomyces</taxon>
    </lineage>
</organism>
<dbReference type="EMBL" id="KP715145">
    <property type="protein sequence ID" value="AJV88389.1"/>
    <property type="molecule type" value="Genomic_DNA"/>
</dbReference>
<accession>A0A0D4WTQ0</accession>
<sequence length="126" mass="13948">MRLACLTHHVDKLSHAAQFITLAPRYLTHRRAALFIPYTQAVPSVRHRSHIILRDKLKGPSPHAIMASHHLRAVPHLPRGVSVGFRLPCGLLLRPSDGCAGRDGPGRMRVCFQIVRAGMAGMPRGR</sequence>